<dbReference type="Proteomes" id="UP000580474">
    <property type="component" value="Unassembled WGS sequence"/>
</dbReference>
<dbReference type="AlphaFoldDB" id="A0A840N7D5"/>
<comment type="caution">
    <text evidence="1">The sequence shown here is derived from an EMBL/GenBank/DDBJ whole genome shotgun (WGS) entry which is preliminary data.</text>
</comment>
<gene>
    <name evidence="1" type="ORF">BJ969_000642</name>
</gene>
<evidence type="ECO:0000313" key="2">
    <source>
        <dbReference type="Proteomes" id="UP000580474"/>
    </source>
</evidence>
<dbReference type="EMBL" id="JACHIV010000001">
    <property type="protein sequence ID" value="MBB5067554.1"/>
    <property type="molecule type" value="Genomic_DNA"/>
</dbReference>
<organism evidence="1 2">
    <name type="scientific">Saccharopolyspora gloriosae</name>
    <dbReference type="NCBI Taxonomy" id="455344"/>
    <lineage>
        <taxon>Bacteria</taxon>
        <taxon>Bacillati</taxon>
        <taxon>Actinomycetota</taxon>
        <taxon>Actinomycetes</taxon>
        <taxon>Pseudonocardiales</taxon>
        <taxon>Pseudonocardiaceae</taxon>
        <taxon>Saccharopolyspora</taxon>
    </lineage>
</organism>
<sequence length="112" mass="12018">MHISTASARDAGSSASASLISVNPSAPVSRFQACRAQAATTFPCISVSPFALRDSVLRHLVRHRIEYAARLRDHHDQRHEQFAPEVIRVPGVFTSALGATTLPAPNCASVAR</sequence>
<keyword evidence="2" id="KW-1185">Reference proteome</keyword>
<accession>A0A840N7D5</accession>
<reference evidence="1 2" key="1">
    <citation type="submission" date="2020-08" db="EMBL/GenBank/DDBJ databases">
        <title>Sequencing the genomes of 1000 actinobacteria strains.</title>
        <authorList>
            <person name="Klenk H.-P."/>
        </authorList>
    </citation>
    <scope>NUCLEOTIDE SEQUENCE [LARGE SCALE GENOMIC DNA]</scope>
    <source>
        <strain evidence="1 2">DSM 45582</strain>
    </source>
</reference>
<protein>
    <submittedName>
        <fullName evidence="1">Uncharacterized protein</fullName>
    </submittedName>
</protein>
<evidence type="ECO:0000313" key="1">
    <source>
        <dbReference type="EMBL" id="MBB5067554.1"/>
    </source>
</evidence>
<proteinExistence type="predicted"/>
<name>A0A840N7D5_9PSEU</name>